<proteinExistence type="predicted"/>
<sequence>MPATTCCWPLTTLRNCNFSPVFALCSATAHLPMSWTDGFMTSFISTHPPSIFVGSSALADRLTTAVEAAPAANNIRAWRRPPA</sequence>
<organism evidence="1 2">
    <name type="scientific">Setaria italica</name>
    <name type="common">Foxtail millet</name>
    <name type="synonym">Panicum italicum</name>
    <dbReference type="NCBI Taxonomy" id="4555"/>
    <lineage>
        <taxon>Eukaryota</taxon>
        <taxon>Viridiplantae</taxon>
        <taxon>Streptophyta</taxon>
        <taxon>Embryophyta</taxon>
        <taxon>Tracheophyta</taxon>
        <taxon>Spermatophyta</taxon>
        <taxon>Magnoliopsida</taxon>
        <taxon>Liliopsida</taxon>
        <taxon>Poales</taxon>
        <taxon>Poaceae</taxon>
        <taxon>PACMAD clade</taxon>
        <taxon>Panicoideae</taxon>
        <taxon>Panicodae</taxon>
        <taxon>Paniceae</taxon>
        <taxon>Cenchrinae</taxon>
        <taxon>Setaria</taxon>
    </lineage>
</organism>
<dbReference type="Gramene" id="KQK94011">
    <property type="protein sequence ID" value="KQK94011"/>
    <property type="gene ID" value="SETIT_027134mg"/>
</dbReference>
<dbReference type="InParanoid" id="K3ZKM8"/>
<reference evidence="1" key="2">
    <citation type="submission" date="2018-08" db="UniProtKB">
        <authorList>
            <consortium name="EnsemblPlants"/>
        </authorList>
    </citation>
    <scope>IDENTIFICATION</scope>
    <source>
        <strain evidence="1">Yugu1</strain>
    </source>
</reference>
<evidence type="ECO:0000313" key="2">
    <source>
        <dbReference type="Proteomes" id="UP000004995"/>
    </source>
</evidence>
<keyword evidence="2" id="KW-1185">Reference proteome</keyword>
<dbReference type="HOGENOM" id="CLU_2546923_0_0_1"/>
<protein>
    <submittedName>
        <fullName evidence="1">Uncharacterized protein</fullName>
    </submittedName>
</protein>
<evidence type="ECO:0000313" key="1">
    <source>
        <dbReference type="EnsemblPlants" id="KQK94011"/>
    </source>
</evidence>
<dbReference type="EMBL" id="AGNK02004736">
    <property type="status" value="NOT_ANNOTATED_CDS"/>
    <property type="molecule type" value="Genomic_DNA"/>
</dbReference>
<dbReference type="AlphaFoldDB" id="K3ZKM8"/>
<name>K3ZKM8_SETIT</name>
<dbReference type="EnsemblPlants" id="KQK94011">
    <property type="protein sequence ID" value="KQK94011"/>
    <property type="gene ID" value="SETIT_027134mg"/>
</dbReference>
<accession>K3ZKM8</accession>
<dbReference type="Proteomes" id="UP000004995">
    <property type="component" value="Unassembled WGS sequence"/>
</dbReference>
<reference evidence="2" key="1">
    <citation type="journal article" date="2012" name="Nat. Biotechnol.">
        <title>Reference genome sequence of the model plant Setaria.</title>
        <authorList>
            <person name="Bennetzen J.L."/>
            <person name="Schmutz J."/>
            <person name="Wang H."/>
            <person name="Percifield R."/>
            <person name="Hawkins J."/>
            <person name="Pontaroli A.C."/>
            <person name="Estep M."/>
            <person name="Feng L."/>
            <person name="Vaughn J.N."/>
            <person name="Grimwood J."/>
            <person name="Jenkins J."/>
            <person name="Barry K."/>
            <person name="Lindquist E."/>
            <person name="Hellsten U."/>
            <person name="Deshpande S."/>
            <person name="Wang X."/>
            <person name="Wu X."/>
            <person name="Mitros T."/>
            <person name="Triplett J."/>
            <person name="Yang X."/>
            <person name="Ye C.Y."/>
            <person name="Mauro-Herrera M."/>
            <person name="Wang L."/>
            <person name="Li P."/>
            <person name="Sharma M."/>
            <person name="Sharma R."/>
            <person name="Ronald P.C."/>
            <person name="Panaud O."/>
            <person name="Kellogg E.A."/>
            <person name="Brutnell T.P."/>
            <person name="Doust A.N."/>
            <person name="Tuskan G.A."/>
            <person name="Rokhsar D."/>
            <person name="Devos K.M."/>
        </authorList>
    </citation>
    <scope>NUCLEOTIDE SEQUENCE [LARGE SCALE GENOMIC DNA]</scope>
    <source>
        <strain evidence="2">cv. Yugu1</strain>
    </source>
</reference>